<organism evidence="5 6">
    <name type="scientific">Morchella conica CCBAS932</name>
    <dbReference type="NCBI Taxonomy" id="1392247"/>
    <lineage>
        <taxon>Eukaryota</taxon>
        <taxon>Fungi</taxon>
        <taxon>Dikarya</taxon>
        <taxon>Ascomycota</taxon>
        <taxon>Pezizomycotina</taxon>
        <taxon>Pezizomycetes</taxon>
        <taxon>Pezizales</taxon>
        <taxon>Morchellaceae</taxon>
        <taxon>Morchella</taxon>
    </lineage>
</organism>
<comment type="similarity">
    <text evidence="1">Belongs to the methyltransferase superfamily.</text>
</comment>
<dbReference type="PANTHER" id="PTHR44942:SF4">
    <property type="entry name" value="METHYLTRANSFERASE TYPE 11 DOMAIN-CONTAINING PROTEIN"/>
    <property type="match status" value="1"/>
</dbReference>
<feature type="domain" description="Methyltransferase type 11" evidence="4">
    <location>
        <begin position="85"/>
        <end position="176"/>
    </location>
</feature>
<evidence type="ECO:0000259" key="4">
    <source>
        <dbReference type="Pfam" id="PF08241"/>
    </source>
</evidence>
<evidence type="ECO:0000256" key="1">
    <source>
        <dbReference type="ARBA" id="ARBA00008361"/>
    </source>
</evidence>
<dbReference type="GO" id="GO:0008757">
    <property type="term" value="F:S-adenosylmethionine-dependent methyltransferase activity"/>
    <property type="evidence" value="ECO:0007669"/>
    <property type="project" value="InterPro"/>
</dbReference>
<dbReference type="Pfam" id="PF08241">
    <property type="entry name" value="Methyltransf_11"/>
    <property type="match status" value="1"/>
</dbReference>
<name>A0A3N4KTT6_9PEZI</name>
<evidence type="ECO:0000313" key="6">
    <source>
        <dbReference type="Proteomes" id="UP000277580"/>
    </source>
</evidence>
<accession>A0A3N4KTT6</accession>
<gene>
    <name evidence="5" type="ORF">P167DRAFT_535549</name>
</gene>
<protein>
    <submittedName>
        <fullName evidence="5">S-adenosyl-L-methionine-dependent methyltransferase</fullName>
    </submittedName>
</protein>
<keyword evidence="3 5" id="KW-0808">Transferase</keyword>
<dbReference type="CDD" id="cd02440">
    <property type="entry name" value="AdoMet_MTases"/>
    <property type="match status" value="1"/>
</dbReference>
<dbReference type="InParanoid" id="A0A3N4KTT6"/>
<dbReference type="OrthoDB" id="10027013at2759"/>
<dbReference type="InterPro" id="IPR029063">
    <property type="entry name" value="SAM-dependent_MTases_sf"/>
</dbReference>
<evidence type="ECO:0000256" key="2">
    <source>
        <dbReference type="ARBA" id="ARBA00022603"/>
    </source>
</evidence>
<dbReference type="Gene3D" id="3.40.50.150">
    <property type="entry name" value="Vaccinia Virus protein VP39"/>
    <property type="match status" value="1"/>
</dbReference>
<keyword evidence="6" id="KW-1185">Reference proteome</keyword>
<dbReference type="InterPro" id="IPR013216">
    <property type="entry name" value="Methyltransf_11"/>
</dbReference>
<dbReference type="AlphaFoldDB" id="A0A3N4KTT6"/>
<sequence length="306" mass="34347">MPIKLPRSLPFPFLPLHTKPQLPLSRLPFLPRSNTMSTKPYDPIALTGFSAAASYDAHRPSYIAPALTHLLEQLNVASVPRAKVLDLAAGTGKFTELLAARPEEYEIVAVEPHKDMLATLRAKDLKSVSVKEGDAYDIPVEDGWADAVVVAQAFHWFANPTSLASIARTLRPGGRLGLIWNVEDYNQSRHHITKTHWEGQLRDLNWQHTTDDSPRYKSNEWAGAFTPPTTFSALQEKIFEVEIWLGKEALWKRLGTLSNIANLGEGEREELRKGFDEVLEGQDVQRNDKGEISVHYIVHTAWATKL</sequence>
<evidence type="ECO:0000313" key="5">
    <source>
        <dbReference type="EMBL" id="RPB12829.1"/>
    </source>
</evidence>
<dbReference type="GO" id="GO:0032259">
    <property type="term" value="P:methylation"/>
    <property type="evidence" value="ECO:0007669"/>
    <property type="project" value="UniProtKB-KW"/>
</dbReference>
<dbReference type="SUPFAM" id="SSF53335">
    <property type="entry name" value="S-adenosyl-L-methionine-dependent methyltransferases"/>
    <property type="match status" value="1"/>
</dbReference>
<dbReference type="STRING" id="1392247.A0A3N4KTT6"/>
<reference evidence="5 6" key="1">
    <citation type="journal article" date="2018" name="Nat. Ecol. Evol.">
        <title>Pezizomycetes genomes reveal the molecular basis of ectomycorrhizal truffle lifestyle.</title>
        <authorList>
            <person name="Murat C."/>
            <person name="Payen T."/>
            <person name="Noel B."/>
            <person name="Kuo A."/>
            <person name="Morin E."/>
            <person name="Chen J."/>
            <person name="Kohler A."/>
            <person name="Krizsan K."/>
            <person name="Balestrini R."/>
            <person name="Da Silva C."/>
            <person name="Montanini B."/>
            <person name="Hainaut M."/>
            <person name="Levati E."/>
            <person name="Barry K.W."/>
            <person name="Belfiori B."/>
            <person name="Cichocki N."/>
            <person name="Clum A."/>
            <person name="Dockter R.B."/>
            <person name="Fauchery L."/>
            <person name="Guy J."/>
            <person name="Iotti M."/>
            <person name="Le Tacon F."/>
            <person name="Lindquist E.A."/>
            <person name="Lipzen A."/>
            <person name="Malagnac F."/>
            <person name="Mello A."/>
            <person name="Molinier V."/>
            <person name="Miyauchi S."/>
            <person name="Poulain J."/>
            <person name="Riccioni C."/>
            <person name="Rubini A."/>
            <person name="Sitrit Y."/>
            <person name="Splivallo R."/>
            <person name="Traeger S."/>
            <person name="Wang M."/>
            <person name="Zifcakova L."/>
            <person name="Wipf D."/>
            <person name="Zambonelli A."/>
            <person name="Paolocci F."/>
            <person name="Nowrousian M."/>
            <person name="Ottonello S."/>
            <person name="Baldrian P."/>
            <person name="Spatafora J.W."/>
            <person name="Henrissat B."/>
            <person name="Nagy L.G."/>
            <person name="Aury J.M."/>
            <person name="Wincker P."/>
            <person name="Grigoriev I.V."/>
            <person name="Bonfante P."/>
            <person name="Martin F.M."/>
        </authorList>
    </citation>
    <scope>NUCLEOTIDE SEQUENCE [LARGE SCALE GENOMIC DNA]</scope>
    <source>
        <strain evidence="5 6">CCBAS932</strain>
    </source>
</reference>
<keyword evidence="2 5" id="KW-0489">Methyltransferase</keyword>
<dbReference type="EMBL" id="ML119126">
    <property type="protein sequence ID" value="RPB12829.1"/>
    <property type="molecule type" value="Genomic_DNA"/>
</dbReference>
<dbReference type="Proteomes" id="UP000277580">
    <property type="component" value="Unassembled WGS sequence"/>
</dbReference>
<evidence type="ECO:0000256" key="3">
    <source>
        <dbReference type="ARBA" id="ARBA00022679"/>
    </source>
</evidence>
<dbReference type="PANTHER" id="PTHR44942">
    <property type="entry name" value="METHYLTRANSF_11 DOMAIN-CONTAINING PROTEIN"/>
    <property type="match status" value="1"/>
</dbReference>
<proteinExistence type="inferred from homology"/>
<dbReference type="InterPro" id="IPR051052">
    <property type="entry name" value="Diverse_substrate_MTase"/>
</dbReference>